<accession>A0AAV4XGS1</accession>
<dbReference type="EMBL" id="BPLR01017714">
    <property type="protein sequence ID" value="GIY93853.1"/>
    <property type="molecule type" value="Genomic_DNA"/>
</dbReference>
<dbReference type="AlphaFoldDB" id="A0AAV4XGS1"/>
<proteinExistence type="predicted"/>
<keyword evidence="3" id="KW-1185">Reference proteome</keyword>
<organism evidence="2 3">
    <name type="scientific">Caerostris extrusa</name>
    <name type="common">Bark spider</name>
    <name type="synonym">Caerostris bankana</name>
    <dbReference type="NCBI Taxonomy" id="172846"/>
    <lineage>
        <taxon>Eukaryota</taxon>
        <taxon>Metazoa</taxon>
        <taxon>Ecdysozoa</taxon>
        <taxon>Arthropoda</taxon>
        <taxon>Chelicerata</taxon>
        <taxon>Arachnida</taxon>
        <taxon>Araneae</taxon>
        <taxon>Araneomorphae</taxon>
        <taxon>Entelegynae</taxon>
        <taxon>Araneoidea</taxon>
        <taxon>Araneidae</taxon>
        <taxon>Caerostris</taxon>
    </lineage>
</organism>
<name>A0AAV4XGS1_CAEEX</name>
<feature type="compositionally biased region" description="Polar residues" evidence="1">
    <location>
        <begin position="94"/>
        <end position="110"/>
    </location>
</feature>
<feature type="region of interest" description="Disordered" evidence="1">
    <location>
        <begin position="1"/>
        <end position="110"/>
    </location>
</feature>
<evidence type="ECO:0000256" key="1">
    <source>
        <dbReference type="SAM" id="MobiDB-lite"/>
    </source>
</evidence>
<sequence>MVLEGRGLTLFPQQTAKRMESRHFSPEDHQAAECPPPVLRRERKERISDAAHRKGAGPSEGDPPDSLRKAQAQVPHGLPEAGSVPGGDLERACNSCSTRGRQKNSVLFQD</sequence>
<feature type="compositionally biased region" description="Basic and acidic residues" evidence="1">
    <location>
        <begin position="17"/>
        <end position="31"/>
    </location>
</feature>
<feature type="compositionally biased region" description="Basic and acidic residues" evidence="1">
    <location>
        <begin position="39"/>
        <end position="52"/>
    </location>
</feature>
<comment type="caution">
    <text evidence="2">The sequence shown here is derived from an EMBL/GenBank/DDBJ whole genome shotgun (WGS) entry which is preliminary data.</text>
</comment>
<evidence type="ECO:0000313" key="2">
    <source>
        <dbReference type="EMBL" id="GIY93853.1"/>
    </source>
</evidence>
<dbReference type="Proteomes" id="UP001054945">
    <property type="component" value="Unassembled WGS sequence"/>
</dbReference>
<gene>
    <name evidence="2" type="ORF">CEXT_658051</name>
</gene>
<protein>
    <submittedName>
        <fullName evidence="2">Uncharacterized protein</fullName>
    </submittedName>
</protein>
<evidence type="ECO:0000313" key="3">
    <source>
        <dbReference type="Proteomes" id="UP001054945"/>
    </source>
</evidence>
<reference evidence="2 3" key="1">
    <citation type="submission" date="2021-06" db="EMBL/GenBank/DDBJ databases">
        <title>Caerostris extrusa draft genome.</title>
        <authorList>
            <person name="Kono N."/>
            <person name="Arakawa K."/>
        </authorList>
    </citation>
    <scope>NUCLEOTIDE SEQUENCE [LARGE SCALE GENOMIC DNA]</scope>
</reference>